<dbReference type="PANTHER" id="PTHR37540">
    <property type="entry name" value="TRANSCRIPTION FACTOR (ACR-2), PUTATIVE-RELATED-RELATED"/>
    <property type="match status" value="1"/>
</dbReference>
<accession>A0AAE0XGW0</accession>
<protein>
    <submittedName>
        <fullName evidence="1">Uncharacterized protein</fullName>
    </submittedName>
</protein>
<reference evidence="1" key="2">
    <citation type="submission" date="2023-06" db="EMBL/GenBank/DDBJ databases">
        <authorList>
            <consortium name="Lawrence Berkeley National Laboratory"/>
            <person name="Haridas S."/>
            <person name="Hensen N."/>
            <person name="Bonometti L."/>
            <person name="Westerberg I."/>
            <person name="Brannstrom I.O."/>
            <person name="Guillou S."/>
            <person name="Cros-Aarteil S."/>
            <person name="Calhoun S."/>
            <person name="Kuo A."/>
            <person name="Mondo S."/>
            <person name="Pangilinan J."/>
            <person name="Riley R."/>
            <person name="Labutti K."/>
            <person name="Andreopoulos B."/>
            <person name="Lipzen A."/>
            <person name="Chen C."/>
            <person name="Yanf M."/>
            <person name="Daum C."/>
            <person name="Ng V."/>
            <person name="Clum A."/>
            <person name="Steindorff A."/>
            <person name="Ohm R."/>
            <person name="Martin F."/>
            <person name="Silar P."/>
            <person name="Natvig D."/>
            <person name="Lalanne C."/>
            <person name="Gautier V."/>
            <person name="Ament-Velasquez S.L."/>
            <person name="Kruys A."/>
            <person name="Hutchinson M.I."/>
            <person name="Powell A.J."/>
            <person name="Barry K."/>
            <person name="Miller A.N."/>
            <person name="Grigoriev I.V."/>
            <person name="Debuchy R."/>
            <person name="Gladieux P."/>
            <person name="Thoren M.H."/>
            <person name="Johannesson H."/>
        </authorList>
    </citation>
    <scope>NUCLEOTIDE SEQUENCE</scope>
    <source>
        <strain evidence="1">CBS 314.62</strain>
    </source>
</reference>
<reference evidence="1" key="1">
    <citation type="journal article" date="2023" name="Mol. Phylogenet. Evol.">
        <title>Genome-scale phylogeny and comparative genomics of the fungal order Sordariales.</title>
        <authorList>
            <person name="Hensen N."/>
            <person name="Bonometti L."/>
            <person name="Westerberg I."/>
            <person name="Brannstrom I.O."/>
            <person name="Guillou S."/>
            <person name="Cros-Aarteil S."/>
            <person name="Calhoun S."/>
            <person name="Haridas S."/>
            <person name="Kuo A."/>
            <person name="Mondo S."/>
            <person name="Pangilinan J."/>
            <person name="Riley R."/>
            <person name="LaButti K."/>
            <person name="Andreopoulos B."/>
            <person name="Lipzen A."/>
            <person name="Chen C."/>
            <person name="Yan M."/>
            <person name="Daum C."/>
            <person name="Ng V."/>
            <person name="Clum A."/>
            <person name="Steindorff A."/>
            <person name="Ohm R.A."/>
            <person name="Martin F."/>
            <person name="Silar P."/>
            <person name="Natvig D.O."/>
            <person name="Lalanne C."/>
            <person name="Gautier V."/>
            <person name="Ament-Velasquez S.L."/>
            <person name="Kruys A."/>
            <person name="Hutchinson M.I."/>
            <person name="Powell A.J."/>
            <person name="Barry K."/>
            <person name="Miller A.N."/>
            <person name="Grigoriev I.V."/>
            <person name="Debuchy R."/>
            <person name="Gladieux P."/>
            <person name="Hiltunen Thoren M."/>
            <person name="Johannesson H."/>
        </authorList>
    </citation>
    <scope>NUCLEOTIDE SEQUENCE</scope>
    <source>
        <strain evidence="1">CBS 314.62</strain>
    </source>
</reference>
<gene>
    <name evidence="1" type="ORF">B0T22DRAFT_373786</name>
</gene>
<organism evidence="1 2">
    <name type="scientific">Podospora appendiculata</name>
    <dbReference type="NCBI Taxonomy" id="314037"/>
    <lineage>
        <taxon>Eukaryota</taxon>
        <taxon>Fungi</taxon>
        <taxon>Dikarya</taxon>
        <taxon>Ascomycota</taxon>
        <taxon>Pezizomycotina</taxon>
        <taxon>Sordariomycetes</taxon>
        <taxon>Sordariomycetidae</taxon>
        <taxon>Sordariales</taxon>
        <taxon>Podosporaceae</taxon>
        <taxon>Podospora</taxon>
    </lineage>
</organism>
<dbReference type="AlphaFoldDB" id="A0AAE0XGW0"/>
<sequence>MADRFMHHRLLAIAAIQRALSSHNDSSAPHTALSDESIATVFNLVCTEEILALHASRAPTRPDNNSVRLLLQPDPAQRRAHLAGWNRMLALRGGLARLNGGLQSFVMRWAYVALSCMLMSLYNLPHMYRVSPGSTSNETSFATTRFLPACRSLPRRGLELTYDYPSSSPFLHLGSRMASACRREGMHRDLAAKILTAECLLQDGRAWLRSRGAAYRWSAHDMQNIFSLALGELVRWNFEHEAVVSAAENLVAMALFIFLFLVCDGGRSICNPLPNILPRLARHLRDARARDTLRAAGVDTWVALLLLMAARECADSLAVAAGEGGDGYEGEFERYFQETVEGRGRMVGTFAELKGCLQGCVWTPAMDLRAERVWERVGTGLERGERVVVNERRGDGAGEVESDKSLYYLDGAWLRVEYADGVSSMAEGRVSNM</sequence>
<comment type="caution">
    <text evidence="1">The sequence shown here is derived from an EMBL/GenBank/DDBJ whole genome shotgun (WGS) entry which is preliminary data.</text>
</comment>
<dbReference type="Proteomes" id="UP001270362">
    <property type="component" value="Unassembled WGS sequence"/>
</dbReference>
<evidence type="ECO:0000313" key="2">
    <source>
        <dbReference type="Proteomes" id="UP001270362"/>
    </source>
</evidence>
<keyword evidence="2" id="KW-1185">Reference proteome</keyword>
<dbReference type="PANTHER" id="PTHR37540:SF5">
    <property type="entry name" value="TRANSCRIPTION FACTOR DOMAIN-CONTAINING PROTEIN"/>
    <property type="match status" value="1"/>
</dbReference>
<proteinExistence type="predicted"/>
<dbReference type="EMBL" id="JAULSO010000001">
    <property type="protein sequence ID" value="KAK3693123.1"/>
    <property type="molecule type" value="Genomic_DNA"/>
</dbReference>
<evidence type="ECO:0000313" key="1">
    <source>
        <dbReference type="EMBL" id="KAK3693123.1"/>
    </source>
</evidence>
<name>A0AAE0XGW0_9PEZI</name>